<dbReference type="EMBL" id="WTPW01001242">
    <property type="protein sequence ID" value="KAF0447034.1"/>
    <property type="molecule type" value="Genomic_DNA"/>
</dbReference>
<dbReference type="InterPro" id="IPR007246">
    <property type="entry name" value="Gaa1"/>
</dbReference>
<name>A0A8H4A862_GIGMA</name>
<sequence>MSLTAIARLKKRRLLVRSLKKWIPKLRYLLFLVGVGWLFIFPSEKYSKNTYISENALLPGQVNTYYSWSQVFDATAYRDRIESLSNLSNIEKVNYIEGELRKAGLKTATQNFSVISSGKVISGINTFGVLNSPRTDGTEALVLSAPWKSKDGVTTNVNGIAAALSIVKFFKSTDYTYWSKDIIILITDGGEAGVQAWLESYHDHKQSGIEASPLLLRSGAIQAAINLDFPGTSSYKALGIFFEGLNGQLPNLDLINTVIRVCHVSNSIPIMIHDSGHYYTHYDSGDYRSSFYNLIKSMKYQALGHPTGSHGLFFRYKIDAITLYGQVDGPGNSYDFLEIGSIVESTFRSLNNLLEHLHQSFFFYLLPSPERYISIGSYLPPAILLAVGLIFHISFALELWGTTSDDAIELISSNDNVQPSSSVNAPESAPLAYLRRPREILMPVAALVISHFAGIIIFFVVKNHFELSQISNIFGVAGYLFTLAITTNISTIATAGLISAFQSRSHKIKKSDHHNQLSPSPDWIILKSVTLAFTAMIISCLSLLNFSLAVFISIIVVIPFSLFQPSAHQIIRYLELIVLVLISPPGILIISKTNIEEFLRWTIMEYELFGNYFLPFICCLYWPIILVYVVIIFSPIK</sequence>
<feature type="transmembrane region" description="Helical" evidence="1">
    <location>
        <begin position="378"/>
        <end position="400"/>
    </location>
</feature>
<feature type="transmembrane region" description="Helical" evidence="1">
    <location>
        <begin position="570"/>
        <end position="591"/>
    </location>
</feature>
<feature type="transmembrane region" description="Helical" evidence="1">
    <location>
        <begin position="473"/>
        <end position="501"/>
    </location>
</feature>
<keyword evidence="1" id="KW-1133">Transmembrane helix</keyword>
<dbReference type="OrthoDB" id="445301at2759"/>
<organism evidence="2 3">
    <name type="scientific">Gigaspora margarita</name>
    <dbReference type="NCBI Taxonomy" id="4874"/>
    <lineage>
        <taxon>Eukaryota</taxon>
        <taxon>Fungi</taxon>
        <taxon>Fungi incertae sedis</taxon>
        <taxon>Mucoromycota</taxon>
        <taxon>Glomeromycotina</taxon>
        <taxon>Glomeromycetes</taxon>
        <taxon>Diversisporales</taxon>
        <taxon>Gigasporaceae</taxon>
        <taxon>Gigaspora</taxon>
    </lineage>
</organism>
<feature type="transmembrane region" description="Helical" evidence="1">
    <location>
        <begin position="531"/>
        <end position="558"/>
    </location>
</feature>
<dbReference type="AlphaFoldDB" id="A0A8H4A862"/>
<dbReference type="Gene3D" id="3.40.630.10">
    <property type="entry name" value="Zn peptidases"/>
    <property type="match status" value="1"/>
</dbReference>
<reference evidence="2 3" key="1">
    <citation type="journal article" date="2019" name="Environ. Microbiol.">
        <title>At the nexus of three kingdoms: the genome of the mycorrhizal fungus Gigaspora margarita provides insights into plant, endobacterial and fungal interactions.</title>
        <authorList>
            <person name="Venice F."/>
            <person name="Ghignone S."/>
            <person name="Salvioli di Fossalunga A."/>
            <person name="Amselem J."/>
            <person name="Novero M."/>
            <person name="Xianan X."/>
            <person name="Sedzielewska Toro K."/>
            <person name="Morin E."/>
            <person name="Lipzen A."/>
            <person name="Grigoriev I.V."/>
            <person name="Henrissat B."/>
            <person name="Martin F.M."/>
            <person name="Bonfante P."/>
        </authorList>
    </citation>
    <scope>NUCLEOTIDE SEQUENCE [LARGE SCALE GENOMIC DNA]</scope>
    <source>
        <strain evidence="2 3">BEG34</strain>
    </source>
</reference>
<evidence type="ECO:0000256" key="1">
    <source>
        <dbReference type="SAM" id="Phobius"/>
    </source>
</evidence>
<accession>A0A8H4A862</accession>
<keyword evidence="1" id="KW-0812">Transmembrane</keyword>
<evidence type="ECO:0000313" key="3">
    <source>
        <dbReference type="Proteomes" id="UP000439903"/>
    </source>
</evidence>
<proteinExistence type="predicted"/>
<dbReference type="GO" id="GO:0042765">
    <property type="term" value="C:GPI-anchor transamidase complex"/>
    <property type="evidence" value="ECO:0007669"/>
    <property type="project" value="InterPro"/>
</dbReference>
<gene>
    <name evidence="2" type="ORF">F8M41_002849</name>
</gene>
<dbReference type="PIRSF" id="PIRSF036762">
    <property type="entry name" value="GAA1"/>
    <property type="match status" value="1"/>
</dbReference>
<dbReference type="PANTHER" id="PTHR13304">
    <property type="entry name" value="GLYCOSYLPHOSPHATIDYLINOSITOL ANCHOR ATTACHMENT 1 PROTEIN"/>
    <property type="match status" value="1"/>
</dbReference>
<evidence type="ECO:0000313" key="2">
    <source>
        <dbReference type="EMBL" id="KAF0447034.1"/>
    </source>
</evidence>
<feature type="transmembrane region" description="Helical" evidence="1">
    <location>
        <begin position="440"/>
        <end position="461"/>
    </location>
</feature>
<dbReference type="SUPFAM" id="SSF53187">
    <property type="entry name" value="Zn-dependent exopeptidases"/>
    <property type="match status" value="1"/>
</dbReference>
<keyword evidence="1" id="KW-0472">Membrane</keyword>
<keyword evidence="3" id="KW-1185">Reference proteome</keyword>
<protein>
    <submittedName>
        <fullName evidence="2">Gaa1-domain-containing protein</fullName>
    </submittedName>
</protein>
<dbReference type="Pfam" id="PF04114">
    <property type="entry name" value="Gaa1"/>
    <property type="match status" value="1"/>
</dbReference>
<dbReference type="GO" id="GO:0016255">
    <property type="term" value="P:attachment of GPI anchor to protein"/>
    <property type="evidence" value="ECO:0007669"/>
    <property type="project" value="TreeGrafter"/>
</dbReference>
<dbReference type="Proteomes" id="UP000439903">
    <property type="component" value="Unassembled WGS sequence"/>
</dbReference>
<comment type="caution">
    <text evidence="2">The sequence shown here is derived from an EMBL/GenBank/DDBJ whole genome shotgun (WGS) entry which is preliminary data.</text>
</comment>
<dbReference type="PANTHER" id="PTHR13304:SF0">
    <property type="entry name" value="GLYCOSYLPHOSPHATIDYLINOSITOL ANCHOR ATTACHMENT 1 PROTEIN"/>
    <property type="match status" value="1"/>
</dbReference>
<feature type="transmembrane region" description="Helical" evidence="1">
    <location>
        <begin position="612"/>
        <end position="636"/>
    </location>
</feature>